<dbReference type="EMBL" id="JABBXH010000001">
    <property type="protein sequence ID" value="NMP30069.1"/>
    <property type="molecule type" value="Genomic_DNA"/>
</dbReference>
<gene>
    <name evidence="1" type="ORF">HII17_00720</name>
</gene>
<evidence type="ECO:0000313" key="1">
    <source>
        <dbReference type="EMBL" id="NMP30069.1"/>
    </source>
</evidence>
<dbReference type="PANTHER" id="PTHR34070">
    <property type="entry name" value="ARMADILLO-TYPE FOLD"/>
    <property type="match status" value="1"/>
</dbReference>
<reference evidence="1 2" key="1">
    <citation type="submission" date="2020-04" db="EMBL/GenBank/DDBJ databases">
        <title>Thalassotalea sp. M1531, isolated from the surface of marine red alga.</title>
        <authorList>
            <person name="Pang L."/>
            <person name="Lu D.-C."/>
        </authorList>
    </citation>
    <scope>NUCLEOTIDE SEQUENCE [LARGE SCALE GENOMIC DNA]</scope>
    <source>
        <strain evidence="1 2">M1531</strain>
    </source>
</reference>
<keyword evidence="2" id="KW-1185">Reference proteome</keyword>
<sequence>MDTAHEITNALHEVANKQIAEHSQRFFKTAEGEYGAGDKFLGIRIPQIRQIIKQCKNTPLDEVEKLLTNEFHEIRLCALLILVSRFKLKRCSEHQAIFDLYINNLKFVNNWDLVDSSAHPIVGGYLVDKERTLLFELAKSDNLWRRRIAIIATYHFIKRDDFDDALALSKLLLADQEDLIHKAVGWMLREIGNRDYQVEYDFLKCYFRQMPRTMLRYAIEKFDEDVRQQFLKDQF</sequence>
<dbReference type="Pfam" id="PF08713">
    <property type="entry name" value="DNA_alkylation"/>
    <property type="match status" value="1"/>
</dbReference>
<protein>
    <submittedName>
        <fullName evidence="1">DNA alkylation repair protein</fullName>
    </submittedName>
</protein>
<dbReference type="Proteomes" id="UP000568664">
    <property type="component" value="Unassembled WGS sequence"/>
</dbReference>
<evidence type="ECO:0000313" key="2">
    <source>
        <dbReference type="Proteomes" id="UP000568664"/>
    </source>
</evidence>
<dbReference type="PANTHER" id="PTHR34070:SF1">
    <property type="entry name" value="DNA ALKYLATION REPAIR PROTEIN"/>
    <property type="match status" value="1"/>
</dbReference>
<dbReference type="SUPFAM" id="SSF48371">
    <property type="entry name" value="ARM repeat"/>
    <property type="match status" value="1"/>
</dbReference>
<comment type="caution">
    <text evidence="1">The sequence shown here is derived from an EMBL/GenBank/DDBJ whole genome shotgun (WGS) entry which is preliminary data.</text>
</comment>
<dbReference type="InterPro" id="IPR014825">
    <property type="entry name" value="DNA_alkylation"/>
</dbReference>
<dbReference type="RefSeq" id="WP_169073418.1">
    <property type="nucleotide sequence ID" value="NZ_JABBXH010000001.1"/>
</dbReference>
<dbReference type="CDD" id="cd06561">
    <property type="entry name" value="AlkD_like"/>
    <property type="match status" value="1"/>
</dbReference>
<dbReference type="Gene3D" id="1.25.10.90">
    <property type="match status" value="1"/>
</dbReference>
<accession>A0A7Y0L8S8</accession>
<name>A0A7Y0L8S8_9GAMM</name>
<dbReference type="AlphaFoldDB" id="A0A7Y0L8S8"/>
<dbReference type="InterPro" id="IPR016024">
    <property type="entry name" value="ARM-type_fold"/>
</dbReference>
<proteinExistence type="predicted"/>
<organism evidence="1 2">
    <name type="scientific">Thalassotalea algicola</name>
    <dbReference type="NCBI Taxonomy" id="2716224"/>
    <lineage>
        <taxon>Bacteria</taxon>
        <taxon>Pseudomonadati</taxon>
        <taxon>Pseudomonadota</taxon>
        <taxon>Gammaproteobacteria</taxon>
        <taxon>Alteromonadales</taxon>
        <taxon>Colwelliaceae</taxon>
        <taxon>Thalassotalea</taxon>
    </lineage>
</organism>